<feature type="domain" description="WSC" evidence="2">
    <location>
        <begin position="375"/>
        <end position="471"/>
    </location>
</feature>
<dbReference type="STRING" id="1016849.A0A0D1YS53"/>
<feature type="domain" description="WSC" evidence="2">
    <location>
        <begin position="608"/>
        <end position="700"/>
    </location>
</feature>
<keyword evidence="1" id="KW-0732">Signal</keyword>
<dbReference type="Proteomes" id="UP000053599">
    <property type="component" value="Unassembled WGS sequence"/>
</dbReference>
<gene>
    <name evidence="3" type="ORF">PV11_01179</name>
</gene>
<proteinExistence type="predicted"/>
<dbReference type="Pfam" id="PF01822">
    <property type="entry name" value="WSC"/>
    <property type="match status" value="4"/>
</dbReference>
<dbReference type="Pfam" id="PF09362">
    <property type="entry name" value="DUF1996"/>
    <property type="match status" value="1"/>
</dbReference>
<dbReference type="InterPro" id="IPR018535">
    <property type="entry name" value="DUF1996"/>
</dbReference>
<dbReference type="InterPro" id="IPR002889">
    <property type="entry name" value="WSC_carb-bd"/>
</dbReference>
<dbReference type="AlphaFoldDB" id="A0A0D1YS53"/>
<reference evidence="3 4" key="1">
    <citation type="submission" date="2015-01" db="EMBL/GenBank/DDBJ databases">
        <title>The Genome Sequence of Exophiala sideris CBS121828.</title>
        <authorList>
            <consortium name="The Broad Institute Genomics Platform"/>
            <person name="Cuomo C."/>
            <person name="de Hoog S."/>
            <person name="Gorbushina A."/>
            <person name="Stielow B."/>
            <person name="Teixiera M."/>
            <person name="Abouelleil A."/>
            <person name="Chapman S.B."/>
            <person name="Priest M."/>
            <person name="Young S.K."/>
            <person name="Wortman J."/>
            <person name="Nusbaum C."/>
            <person name="Birren B."/>
        </authorList>
    </citation>
    <scope>NUCLEOTIDE SEQUENCE [LARGE SCALE GENOMIC DNA]</scope>
    <source>
        <strain evidence="3 4">CBS 121828</strain>
    </source>
</reference>
<evidence type="ECO:0000259" key="2">
    <source>
        <dbReference type="PROSITE" id="PS51212"/>
    </source>
</evidence>
<dbReference type="HOGENOM" id="CLU_014722_3_1_1"/>
<evidence type="ECO:0000256" key="1">
    <source>
        <dbReference type="SAM" id="SignalP"/>
    </source>
</evidence>
<accession>A0A0D1YS53</accession>
<dbReference type="OrthoDB" id="74764at2759"/>
<feature type="chain" id="PRO_5002237139" description="WSC domain-containing protein" evidence="1">
    <location>
        <begin position="23"/>
        <end position="835"/>
    </location>
</feature>
<protein>
    <recommendedName>
        <fullName evidence="2">WSC domain-containing protein</fullName>
    </recommendedName>
</protein>
<dbReference type="SMART" id="SM00321">
    <property type="entry name" value="WSC"/>
    <property type="match status" value="4"/>
</dbReference>
<dbReference type="PANTHER" id="PTHR43662:SF3">
    <property type="entry name" value="DOMAIN PROTEIN, PUTATIVE (AFU_ORTHOLOGUE AFUA_6G11970)-RELATED"/>
    <property type="match status" value="1"/>
</dbReference>
<dbReference type="PROSITE" id="PS51212">
    <property type="entry name" value="WSC"/>
    <property type="match status" value="4"/>
</dbReference>
<organism evidence="3 4">
    <name type="scientific">Exophiala sideris</name>
    <dbReference type="NCBI Taxonomy" id="1016849"/>
    <lineage>
        <taxon>Eukaryota</taxon>
        <taxon>Fungi</taxon>
        <taxon>Dikarya</taxon>
        <taxon>Ascomycota</taxon>
        <taxon>Pezizomycotina</taxon>
        <taxon>Eurotiomycetes</taxon>
        <taxon>Chaetothyriomycetidae</taxon>
        <taxon>Chaetothyriales</taxon>
        <taxon>Herpotrichiellaceae</taxon>
        <taxon>Exophiala</taxon>
    </lineage>
</organism>
<evidence type="ECO:0000313" key="4">
    <source>
        <dbReference type="Proteomes" id="UP000053599"/>
    </source>
</evidence>
<feature type="signal peptide" evidence="1">
    <location>
        <begin position="1"/>
        <end position="22"/>
    </location>
</feature>
<sequence>MANFQHVLLAILLSLTFGNVNAFWRMRCGTVQFGRVDPIISPGGVAGHVHTIAGASNLNTTSTYESLQASFCTSCEIQADKSAYWTPQMYYRHRNGTFEEVPHDGTVVYYLDRGVDVANIKPFPEGLRMLSGDAAARAFDNNTMTWGNATVGQTQVSNRVSFACLSSKEPIPETPALNQTDCDDGLRAQIHFQSCWDGVNLYKSDQSHMDYLSGMDNGVCSPTHPVLLPHLFFEVIYSPNDIDQTEGGYFVFGQGDTTGYGFHGDFLNGWDTAVLEAGMAECMGPNTTNNGVITECPSLAAVDDQNFDINCPLQPPIVNEKVSGLIDVLPGCNPPTGGPARATQNICPIQPYYDNITNLDYKNRSVATPGDVIADWTYVGCALDNTTPRPLVGQYYTNTTSMTIETCTAWCGQKGYYYAGMEDSTGCYCGSAINQPIQNQTVCTQQDYMVCSGDLFEFCGGAQLMQIWSYNSYTGPPIKGVPVAGNTTLTVVNGTIATYQGCYKEAVGGRALTGKTYTDSTNMTIGSCAAFCAKGGYDLFGVEFAQECYCDNSISTASITQNTCSMLCTGDETEFCGSGSILSVWSLPGYVAPNVTSSSSSGTPLATNLSYIGCYKDGVPRALTTVFTQTTSMTIDQCAQIAQSQNLAYFGLEYASQCLAGDVLNSSSTPLAASSCYMQCAGNTTEVCGGPNAISLYNNTAYVKPYNPNPVNVPNHAGSQYNYLGCYSEGIGQRALSSNAQYTAAMTVNDSLTVEGCASYCYTNGFNYMGMEIGIQCFCNNAGPINSAAISPNGDASCNIACAGNPTENCGGNNFLNIYKLKSNSKRRGLRSLTW</sequence>
<name>A0A0D1YS53_9EURO</name>
<feature type="domain" description="WSC" evidence="2">
    <location>
        <begin position="720"/>
        <end position="822"/>
    </location>
</feature>
<evidence type="ECO:0000313" key="3">
    <source>
        <dbReference type="EMBL" id="KIV85487.1"/>
    </source>
</evidence>
<dbReference type="EMBL" id="KN846951">
    <property type="protein sequence ID" value="KIV85487.1"/>
    <property type="molecule type" value="Genomic_DNA"/>
</dbReference>
<feature type="domain" description="WSC" evidence="2">
    <location>
        <begin position="496"/>
        <end position="588"/>
    </location>
</feature>
<dbReference type="PANTHER" id="PTHR43662">
    <property type="match status" value="1"/>
</dbReference>